<gene>
    <name evidence="4" type="ORF">GCM10010403_12660</name>
</gene>
<feature type="compositionally biased region" description="Polar residues" evidence="3">
    <location>
        <begin position="1"/>
        <end position="16"/>
    </location>
</feature>
<accession>A0ABP5S7F1</accession>
<dbReference type="PANTHER" id="PTHR44942">
    <property type="entry name" value="METHYLTRANSF_11 DOMAIN-CONTAINING PROTEIN"/>
    <property type="match status" value="1"/>
</dbReference>
<dbReference type="GO" id="GO:0032259">
    <property type="term" value="P:methylation"/>
    <property type="evidence" value="ECO:0007669"/>
    <property type="project" value="UniProtKB-KW"/>
</dbReference>
<feature type="region of interest" description="Disordered" evidence="3">
    <location>
        <begin position="1"/>
        <end position="39"/>
    </location>
</feature>
<dbReference type="InterPro" id="IPR029063">
    <property type="entry name" value="SAM-dependent_MTases_sf"/>
</dbReference>
<keyword evidence="2" id="KW-0808">Transferase</keyword>
<organism evidence="4 5">
    <name type="scientific">Glycomyces rutgersensis</name>
    <dbReference type="NCBI Taxonomy" id="58115"/>
    <lineage>
        <taxon>Bacteria</taxon>
        <taxon>Bacillati</taxon>
        <taxon>Actinomycetota</taxon>
        <taxon>Actinomycetes</taxon>
        <taxon>Glycomycetales</taxon>
        <taxon>Glycomycetaceae</taxon>
        <taxon>Glycomyces</taxon>
    </lineage>
</organism>
<dbReference type="CDD" id="cd02440">
    <property type="entry name" value="AdoMet_MTases"/>
    <property type="match status" value="1"/>
</dbReference>
<evidence type="ECO:0000313" key="5">
    <source>
        <dbReference type="Proteomes" id="UP001501584"/>
    </source>
</evidence>
<comment type="caution">
    <text evidence="4">The sequence shown here is derived from an EMBL/GenBank/DDBJ whole genome shotgun (WGS) entry which is preliminary data.</text>
</comment>
<name>A0ABP5S7F1_9ACTN</name>
<feature type="compositionally biased region" description="Basic and acidic residues" evidence="3">
    <location>
        <begin position="19"/>
        <end position="35"/>
    </location>
</feature>
<evidence type="ECO:0000256" key="1">
    <source>
        <dbReference type="ARBA" id="ARBA00022603"/>
    </source>
</evidence>
<dbReference type="Proteomes" id="UP001501584">
    <property type="component" value="Unassembled WGS sequence"/>
</dbReference>
<dbReference type="RefSeq" id="WP_310285829.1">
    <property type="nucleotide sequence ID" value="NZ_BAAASX010000002.1"/>
</dbReference>
<dbReference type="GO" id="GO:0008168">
    <property type="term" value="F:methyltransferase activity"/>
    <property type="evidence" value="ECO:0007669"/>
    <property type="project" value="UniProtKB-KW"/>
</dbReference>
<proteinExistence type="predicted"/>
<evidence type="ECO:0000256" key="3">
    <source>
        <dbReference type="SAM" id="MobiDB-lite"/>
    </source>
</evidence>
<dbReference type="InterPro" id="IPR051052">
    <property type="entry name" value="Diverse_substrate_MTase"/>
</dbReference>
<keyword evidence="5" id="KW-1185">Reference proteome</keyword>
<evidence type="ECO:0000256" key="2">
    <source>
        <dbReference type="ARBA" id="ARBA00022679"/>
    </source>
</evidence>
<dbReference type="Gene3D" id="3.40.50.150">
    <property type="entry name" value="Vaccinia Virus protein VP39"/>
    <property type="match status" value="1"/>
</dbReference>
<keyword evidence="1 4" id="KW-0489">Methyltransferase</keyword>
<sequence length="301" mass="32542">MVTISPSDGPTQSSGSAEAARHQQDLTENERRFQESEPFLRGAAASFGTDAERYDRARPTYPDAMIAAIAAAGPGPNVLDVGIGTGIAARLFKAHGCNVLGVEIDDRMAEIARRHGIEVETAKFEDWDPQGRTFDTVVSAQTWHWIDPLAGAAKAAEALVPNGRIALCWNVFQPPPEIAKAFSEVSRGVLPAAVPDLWSRPAMEGYAMLTERAEKGLNESGAFGEPEQWRFDWERTYTTAEWLDQLPTSGGYTRLAPEQIERILTRTGAAVDAMGGQFTMQYAAMVCTAVKHSGTGPMTGA</sequence>
<dbReference type="PANTHER" id="PTHR44942:SF4">
    <property type="entry name" value="METHYLTRANSFERASE TYPE 11 DOMAIN-CONTAINING PROTEIN"/>
    <property type="match status" value="1"/>
</dbReference>
<evidence type="ECO:0000313" key="4">
    <source>
        <dbReference type="EMBL" id="GAA2323985.1"/>
    </source>
</evidence>
<dbReference type="Pfam" id="PF13489">
    <property type="entry name" value="Methyltransf_23"/>
    <property type="match status" value="1"/>
</dbReference>
<reference evidence="5" key="1">
    <citation type="journal article" date="2019" name="Int. J. Syst. Evol. Microbiol.">
        <title>The Global Catalogue of Microorganisms (GCM) 10K type strain sequencing project: providing services to taxonomists for standard genome sequencing and annotation.</title>
        <authorList>
            <consortium name="The Broad Institute Genomics Platform"/>
            <consortium name="The Broad Institute Genome Sequencing Center for Infectious Disease"/>
            <person name="Wu L."/>
            <person name="Ma J."/>
        </authorList>
    </citation>
    <scope>NUCLEOTIDE SEQUENCE [LARGE SCALE GENOMIC DNA]</scope>
    <source>
        <strain evidence="5">JCM 6238</strain>
    </source>
</reference>
<protein>
    <submittedName>
        <fullName evidence="4">Class I SAM-dependent methyltransferase</fullName>
    </submittedName>
</protein>
<dbReference type="EMBL" id="BAAASX010000002">
    <property type="protein sequence ID" value="GAA2323985.1"/>
    <property type="molecule type" value="Genomic_DNA"/>
</dbReference>
<dbReference type="SUPFAM" id="SSF53335">
    <property type="entry name" value="S-adenosyl-L-methionine-dependent methyltransferases"/>
    <property type="match status" value="1"/>
</dbReference>